<evidence type="ECO:0000313" key="3">
    <source>
        <dbReference type="EMBL" id="GFN09891.1"/>
    </source>
</evidence>
<dbReference type="EMBL" id="BLWD01000003">
    <property type="protein sequence ID" value="GFN09891.1"/>
    <property type="molecule type" value="Genomic_DNA"/>
</dbReference>
<dbReference type="AlphaFoldDB" id="A0A7J0D569"/>
<feature type="domain" description="DNA primase/polymerase bifunctional N-terminal" evidence="2">
    <location>
        <begin position="121"/>
        <end position="335"/>
    </location>
</feature>
<protein>
    <recommendedName>
        <fullName evidence="2">DNA primase/polymerase bifunctional N-terminal domain-containing protein</fullName>
    </recommendedName>
</protein>
<feature type="compositionally biased region" description="Acidic residues" evidence="1">
    <location>
        <begin position="32"/>
        <end position="41"/>
    </location>
</feature>
<sequence>MLLPLGPSRPYRPRSWRVATRWNSAVAGGVEEGTEGTEDLESGARGVTPPNQRTASYTHSERQSLQSLLVARVPADQLIPSQEPQGPTVCNLTDEDNYVQRRSESPPSGLDGRVVPPLVLARWCAGNGWPVHPLAPGMKTPPGNCPDCKAQRHDPRTCPCPDAGRPCHGFHAGTTDRRNIDSWWTASPNSGVGVACGPANLIVIDIDAHSASAPDRSRLLPGIPIHDSVDLDGLASGFDTMALLAAYRQQVDPAKDTTTLRVRTPSGGLHVWYRLATSKIRYRSSAGSSPKVALAWQVDVRAEGGYIVAPTTRTRQGTYEPVGAVRHPAPLPAWLASELARTGHVVEPQQAPTTTIPRARGTRSPRAAHRVLDPLLDEVARCGTVPEGAAFTEKLNRAAFTAGGLAAAGHLDESAIRELLTATAHTARPWQTSHNEKIIHDGLAAGASRPLHLKGRS</sequence>
<evidence type="ECO:0000256" key="1">
    <source>
        <dbReference type="SAM" id="MobiDB-lite"/>
    </source>
</evidence>
<comment type="caution">
    <text evidence="3">The sequence shown here is derived from an EMBL/GenBank/DDBJ whole genome shotgun (WGS) entry which is preliminary data.</text>
</comment>
<dbReference type="Pfam" id="PF09250">
    <property type="entry name" value="Prim-Pol"/>
    <property type="match status" value="1"/>
</dbReference>
<proteinExistence type="predicted"/>
<evidence type="ECO:0000313" key="4">
    <source>
        <dbReference type="Proteomes" id="UP000498740"/>
    </source>
</evidence>
<dbReference type="SMART" id="SM00943">
    <property type="entry name" value="Prim-Pol"/>
    <property type="match status" value="1"/>
</dbReference>
<gene>
    <name evidence="3" type="ORF">Smic_84470</name>
</gene>
<dbReference type="Proteomes" id="UP000498740">
    <property type="component" value="Unassembled WGS sequence"/>
</dbReference>
<name>A0A7J0D569_STRMI</name>
<dbReference type="CDD" id="cd04859">
    <property type="entry name" value="Prim_Pol"/>
    <property type="match status" value="1"/>
</dbReference>
<accession>A0A7J0D569</accession>
<organism evidence="3 4">
    <name type="scientific">Streptomyces microflavus</name>
    <name type="common">Streptomyces lipmanii</name>
    <dbReference type="NCBI Taxonomy" id="1919"/>
    <lineage>
        <taxon>Bacteria</taxon>
        <taxon>Bacillati</taxon>
        <taxon>Actinomycetota</taxon>
        <taxon>Actinomycetes</taxon>
        <taxon>Kitasatosporales</taxon>
        <taxon>Streptomycetaceae</taxon>
        <taxon>Streptomyces</taxon>
    </lineage>
</organism>
<reference evidence="3 4" key="1">
    <citation type="submission" date="2020-05" db="EMBL/GenBank/DDBJ databases">
        <title>Whole genome shotgun sequence of Streptomyces microflavus NBRC 13062.</title>
        <authorList>
            <person name="Komaki H."/>
            <person name="Tamura T."/>
        </authorList>
    </citation>
    <scope>NUCLEOTIDE SEQUENCE [LARGE SCALE GENOMIC DNA]</scope>
    <source>
        <strain evidence="3 4">NBRC 13062</strain>
    </source>
</reference>
<feature type="region of interest" description="Disordered" evidence="1">
    <location>
        <begin position="27"/>
        <end position="57"/>
    </location>
</feature>
<dbReference type="InterPro" id="IPR015330">
    <property type="entry name" value="DNA_primase/pol_bifunc_N"/>
</dbReference>
<evidence type="ECO:0000259" key="2">
    <source>
        <dbReference type="SMART" id="SM00943"/>
    </source>
</evidence>
<dbReference type="SUPFAM" id="SSF56747">
    <property type="entry name" value="Prim-pol domain"/>
    <property type="match status" value="1"/>
</dbReference>